<evidence type="ECO:0000256" key="11">
    <source>
        <dbReference type="SAM" id="Phobius"/>
    </source>
</evidence>
<sequence length="753" mass="85754">MGKRKPVVEKVKRIRNLSIAAGGLLLILLLIIFSVAAVSTSRLMKQLDLISAHPFQVVLSAGEMQTRVTDMRIQSERLLYENSRGLAEVVREKLAEDMQYARNELSVIEGQYLGKKADIQIVGQHLNRLETVQEDFLDFVENGSPSTDEITEYCRSRLLWRYTQLEDRLDRIIAVGEKSFDIYYDKASSIRAVMLWLSGISVLAVLAVLMVYRILMRRQNEEIISKNYLFDQLAKTIDYVFMIYDLHRGRKNFISENSERIIGIGSELLFSGMEEFYKQLPAGEREKLESLFRNRERSYWSIILHYINPGNGRAMVLELQAYHLDQDQNDCYIIVLADETETLQSKEALEAALNRAEEAGRAKGEFLSRMSHEMRTPLNGVIGMTMVAQQNAEDPEKTADCLRKISLSSRHLLALINDVLDMSKIESGKIELKAEPFYFDTFVESVRTITEGQALEHKIRFMTEISNDIDQVLRGDALRLKQVMMNLLSNALKFTPEGGKIIFRISLAGESQREQVLRFEVEDTGRGIASENLDKIFLEFEQENVDISYQYGGTGLGLAISRHFVEMMGGHITVSSTQGMGSVFVCEIPLGRVKDNLKEDRKDSMSAGGNYTDLSTCRLEGHHIMIAEDNELNQEIMQELLKPTGAELQIVDNGRLAVEAFESSPEGWFDLILMDVQMPEMSGYQATEKIRALTRKDSSQVLIFAMTANAFAEDMKRSLTYGMNGHLNKPFELEEIRRVLEEIRKPDNFRPVN</sequence>
<reference evidence="14 15" key="1">
    <citation type="submission" date="2019-02" db="EMBL/GenBank/DDBJ databases">
        <title>Genomic Encyclopedia of Type Strains, Phase IV (KMG-IV): sequencing the most valuable type-strain genomes for metagenomic binning, comparative biology and taxonomic classification.</title>
        <authorList>
            <person name="Goeker M."/>
        </authorList>
    </citation>
    <scope>NUCLEOTIDE SEQUENCE [LARGE SCALE GENOMIC DNA]</scope>
    <source>
        <strain evidence="14 15">DSM 29486</strain>
    </source>
</reference>
<evidence type="ECO:0000259" key="12">
    <source>
        <dbReference type="PROSITE" id="PS50109"/>
    </source>
</evidence>
<feature type="modified residue" description="4-aspartylphosphate" evidence="10">
    <location>
        <position position="675"/>
    </location>
</feature>
<comment type="function">
    <text evidence="8">May play the central regulatory role in sporulation. It may be an element of the effector pathway responsible for the activation of sporulation genes in response to nutritional stress. Spo0A may act in concert with spo0H (a sigma factor) to control the expression of some genes that are critical to the sporulation process.</text>
</comment>
<dbReference type="PANTHER" id="PTHR45339">
    <property type="entry name" value="HYBRID SIGNAL TRANSDUCTION HISTIDINE KINASE J"/>
    <property type="match status" value="1"/>
</dbReference>
<keyword evidence="6" id="KW-0808">Transferase</keyword>
<evidence type="ECO:0000313" key="14">
    <source>
        <dbReference type="EMBL" id="RZS94111.1"/>
    </source>
</evidence>
<evidence type="ECO:0000256" key="3">
    <source>
        <dbReference type="ARBA" id="ARBA00012438"/>
    </source>
</evidence>
<dbReference type="Pfam" id="PF00072">
    <property type="entry name" value="Response_reg"/>
    <property type="match status" value="1"/>
</dbReference>
<dbReference type="Gene3D" id="3.40.50.2300">
    <property type="match status" value="1"/>
</dbReference>
<dbReference type="FunFam" id="3.30.565.10:FF:000010">
    <property type="entry name" value="Sensor histidine kinase RcsC"/>
    <property type="match status" value="1"/>
</dbReference>
<dbReference type="GO" id="GO:0000155">
    <property type="term" value="F:phosphorelay sensor kinase activity"/>
    <property type="evidence" value="ECO:0007669"/>
    <property type="project" value="InterPro"/>
</dbReference>
<evidence type="ECO:0000256" key="1">
    <source>
        <dbReference type="ARBA" id="ARBA00000085"/>
    </source>
</evidence>
<dbReference type="InterPro" id="IPR011006">
    <property type="entry name" value="CheY-like_superfamily"/>
</dbReference>
<feature type="domain" description="Response regulatory" evidence="13">
    <location>
        <begin position="623"/>
        <end position="744"/>
    </location>
</feature>
<dbReference type="PROSITE" id="PS50109">
    <property type="entry name" value="HIS_KIN"/>
    <property type="match status" value="1"/>
</dbReference>
<evidence type="ECO:0000259" key="13">
    <source>
        <dbReference type="PROSITE" id="PS50110"/>
    </source>
</evidence>
<dbReference type="PANTHER" id="PTHR45339:SF3">
    <property type="entry name" value="HISTIDINE KINASE"/>
    <property type="match status" value="1"/>
</dbReference>
<dbReference type="CDD" id="cd17546">
    <property type="entry name" value="REC_hyHK_CKI1_RcsC-like"/>
    <property type="match status" value="1"/>
</dbReference>
<comment type="caution">
    <text evidence="14">The sequence shown here is derived from an EMBL/GenBank/DDBJ whole genome shotgun (WGS) entry which is preliminary data.</text>
</comment>
<evidence type="ECO:0000256" key="4">
    <source>
        <dbReference type="ARBA" id="ARBA00018672"/>
    </source>
</evidence>
<dbReference type="InterPro" id="IPR003594">
    <property type="entry name" value="HATPase_dom"/>
</dbReference>
<keyword evidence="6" id="KW-0418">Kinase</keyword>
<dbReference type="InterPro" id="IPR003661">
    <property type="entry name" value="HisK_dim/P_dom"/>
</dbReference>
<dbReference type="SMART" id="SM00387">
    <property type="entry name" value="HATPase_c"/>
    <property type="match status" value="1"/>
</dbReference>
<dbReference type="CDD" id="cd00082">
    <property type="entry name" value="HisKA"/>
    <property type="match status" value="1"/>
</dbReference>
<dbReference type="OrthoDB" id="9815750at2"/>
<proteinExistence type="inferred from homology"/>
<dbReference type="EC" id="2.7.13.3" evidence="3"/>
<gene>
    <name evidence="14" type="ORF">EV209_2478</name>
</gene>
<dbReference type="PRINTS" id="PR00344">
    <property type="entry name" value="BCTRLSENSOR"/>
</dbReference>
<dbReference type="Pfam" id="PF02518">
    <property type="entry name" value="HATPase_c"/>
    <property type="match status" value="1"/>
</dbReference>
<evidence type="ECO:0000256" key="7">
    <source>
        <dbReference type="ARBA" id="ARBA00023012"/>
    </source>
</evidence>
<dbReference type="Pfam" id="PF00512">
    <property type="entry name" value="HisKA"/>
    <property type="match status" value="1"/>
</dbReference>
<dbReference type="InterPro" id="IPR036890">
    <property type="entry name" value="HATPase_C_sf"/>
</dbReference>
<dbReference type="InterPro" id="IPR001789">
    <property type="entry name" value="Sig_transdc_resp-reg_receiver"/>
</dbReference>
<dbReference type="CDD" id="cd16922">
    <property type="entry name" value="HATPase_EvgS-ArcB-TorS-like"/>
    <property type="match status" value="1"/>
</dbReference>
<keyword evidence="15" id="KW-1185">Reference proteome</keyword>
<name>A0A4Q7P2J2_9FIRM</name>
<evidence type="ECO:0000256" key="2">
    <source>
        <dbReference type="ARBA" id="ARBA00006402"/>
    </source>
</evidence>
<organism evidence="14 15">
    <name type="scientific">Cuneatibacter caecimuris</name>
    <dbReference type="NCBI Taxonomy" id="1796618"/>
    <lineage>
        <taxon>Bacteria</taxon>
        <taxon>Bacillati</taxon>
        <taxon>Bacillota</taxon>
        <taxon>Clostridia</taxon>
        <taxon>Lachnospirales</taxon>
        <taxon>Lachnospiraceae</taxon>
        <taxon>Cuneatibacter</taxon>
    </lineage>
</organism>
<evidence type="ECO:0000256" key="5">
    <source>
        <dbReference type="ARBA" id="ARBA00022553"/>
    </source>
</evidence>
<dbReference type="EMBL" id="SGXF01000005">
    <property type="protein sequence ID" value="RZS94111.1"/>
    <property type="molecule type" value="Genomic_DNA"/>
</dbReference>
<dbReference type="SUPFAM" id="SSF55874">
    <property type="entry name" value="ATPase domain of HSP90 chaperone/DNA topoisomerase II/histidine kinase"/>
    <property type="match status" value="1"/>
</dbReference>
<keyword evidence="11" id="KW-1133">Transmembrane helix</keyword>
<dbReference type="AlphaFoldDB" id="A0A4Q7P2J2"/>
<accession>A0A4Q7P2J2</accession>
<dbReference type="SUPFAM" id="SSF47384">
    <property type="entry name" value="Homodimeric domain of signal transducing histidine kinase"/>
    <property type="match status" value="1"/>
</dbReference>
<evidence type="ECO:0000256" key="6">
    <source>
        <dbReference type="ARBA" id="ARBA00022777"/>
    </source>
</evidence>
<evidence type="ECO:0000313" key="15">
    <source>
        <dbReference type="Proteomes" id="UP000292927"/>
    </source>
</evidence>
<comment type="catalytic activity">
    <reaction evidence="1">
        <text>ATP + protein L-histidine = ADP + protein N-phospho-L-histidine.</text>
        <dbReference type="EC" id="2.7.13.3"/>
    </reaction>
</comment>
<dbReference type="InterPro" id="IPR004358">
    <property type="entry name" value="Sig_transdc_His_kin-like_C"/>
</dbReference>
<dbReference type="SMART" id="SM00448">
    <property type="entry name" value="REC"/>
    <property type="match status" value="1"/>
</dbReference>
<dbReference type="InterPro" id="IPR036097">
    <property type="entry name" value="HisK_dim/P_sf"/>
</dbReference>
<dbReference type="Gene3D" id="1.10.287.130">
    <property type="match status" value="1"/>
</dbReference>
<keyword evidence="7" id="KW-0902">Two-component regulatory system</keyword>
<feature type="domain" description="Histidine kinase" evidence="12">
    <location>
        <begin position="369"/>
        <end position="592"/>
    </location>
</feature>
<dbReference type="RefSeq" id="WP_130435743.1">
    <property type="nucleotide sequence ID" value="NZ_SGXF01000005.1"/>
</dbReference>
<keyword evidence="11" id="KW-0812">Transmembrane</keyword>
<dbReference type="Gene3D" id="3.30.565.10">
    <property type="entry name" value="Histidine kinase-like ATPase, C-terminal domain"/>
    <property type="match status" value="1"/>
</dbReference>
<dbReference type="SUPFAM" id="SSF52172">
    <property type="entry name" value="CheY-like"/>
    <property type="match status" value="1"/>
</dbReference>
<feature type="transmembrane region" description="Helical" evidence="11">
    <location>
        <begin position="193"/>
        <end position="215"/>
    </location>
</feature>
<dbReference type="Proteomes" id="UP000292927">
    <property type="component" value="Unassembled WGS sequence"/>
</dbReference>
<evidence type="ECO:0000256" key="10">
    <source>
        <dbReference type="PROSITE-ProRule" id="PRU00169"/>
    </source>
</evidence>
<dbReference type="SMART" id="SM00388">
    <property type="entry name" value="HisKA"/>
    <property type="match status" value="1"/>
</dbReference>
<comment type="similarity">
    <text evidence="2">In the N-terminal section; belongs to the phytochrome family.</text>
</comment>
<dbReference type="PROSITE" id="PS50110">
    <property type="entry name" value="RESPONSE_REGULATORY"/>
    <property type="match status" value="1"/>
</dbReference>
<keyword evidence="5 10" id="KW-0597">Phosphoprotein</keyword>
<keyword evidence="11" id="KW-0472">Membrane</keyword>
<evidence type="ECO:0000256" key="8">
    <source>
        <dbReference type="ARBA" id="ARBA00024867"/>
    </source>
</evidence>
<protein>
    <recommendedName>
        <fullName evidence="9">Circadian input-output histidine kinase CikA</fullName>
        <ecNumber evidence="3">2.7.13.3</ecNumber>
    </recommendedName>
    <alternativeName>
        <fullName evidence="4">Stage 0 sporulation protein A homolog</fullName>
    </alternativeName>
</protein>
<dbReference type="InterPro" id="IPR005467">
    <property type="entry name" value="His_kinase_dom"/>
</dbReference>
<evidence type="ECO:0000256" key="9">
    <source>
        <dbReference type="ARBA" id="ARBA00074306"/>
    </source>
</evidence>